<sequence length="64" mass="7676">MKKLSWRFLNRIGYVIVFRDSYDPQTFTLIKKNTHMALLKCTSKRDANGWRSVEQLFVIQIKKI</sequence>
<dbReference type="EMBL" id="LR796188">
    <property type="protein sequence ID" value="CAB4125358.1"/>
    <property type="molecule type" value="Genomic_DNA"/>
</dbReference>
<evidence type="ECO:0000313" key="1">
    <source>
        <dbReference type="EMBL" id="CAB4125358.1"/>
    </source>
</evidence>
<gene>
    <name evidence="1" type="ORF">UFOVP54_119</name>
</gene>
<reference evidence="1" key="1">
    <citation type="submission" date="2020-04" db="EMBL/GenBank/DDBJ databases">
        <authorList>
            <person name="Chiriac C."/>
            <person name="Salcher M."/>
            <person name="Ghai R."/>
            <person name="Kavagutti S V."/>
        </authorList>
    </citation>
    <scope>NUCLEOTIDE SEQUENCE</scope>
</reference>
<protein>
    <submittedName>
        <fullName evidence="1">Uncharacterized protein</fullName>
    </submittedName>
</protein>
<organism evidence="1">
    <name type="scientific">uncultured Caudovirales phage</name>
    <dbReference type="NCBI Taxonomy" id="2100421"/>
    <lineage>
        <taxon>Viruses</taxon>
        <taxon>Duplodnaviria</taxon>
        <taxon>Heunggongvirae</taxon>
        <taxon>Uroviricota</taxon>
        <taxon>Caudoviricetes</taxon>
        <taxon>Peduoviridae</taxon>
        <taxon>Maltschvirus</taxon>
        <taxon>Maltschvirus maltsch</taxon>
    </lineage>
</organism>
<accession>A0A6J5KSB5</accession>
<name>A0A6J5KSB5_9CAUD</name>
<proteinExistence type="predicted"/>